<evidence type="ECO:0000256" key="7">
    <source>
        <dbReference type="ARBA" id="ARBA00022801"/>
    </source>
</evidence>
<dbReference type="Pfam" id="PF17753">
    <property type="entry name" value="Ig_mannosidase"/>
    <property type="match status" value="1"/>
</dbReference>
<evidence type="ECO:0000259" key="17">
    <source>
        <dbReference type="Pfam" id="PF17786"/>
    </source>
</evidence>
<dbReference type="InterPro" id="IPR017853">
    <property type="entry name" value="GH"/>
</dbReference>
<keyword evidence="20" id="KW-1185">Reference proteome</keyword>
<comment type="subunit">
    <text evidence="4">Homodimer.</text>
</comment>
<keyword evidence="8" id="KW-0325">Glycoprotein</keyword>
<dbReference type="HOGENOM" id="CLU_005015_1_1_1"/>
<dbReference type="SUPFAM" id="SSF49785">
    <property type="entry name" value="Galactose-binding domain-like"/>
    <property type="match status" value="1"/>
</dbReference>
<dbReference type="InterPro" id="IPR013783">
    <property type="entry name" value="Ig-like_fold"/>
</dbReference>
<comment type="subcellular location">
    <subcellularLocation>
        <location evidence="2">Secreted</location>
    </subcellularLocation>
</comment>
<accession>A0A0A1TMF1</accession>
<evidence type="ECO:0000256" key="13">
    <source>
        <dbReference type="ARBA" id="ARBA00041069"/>
    </source>
</evidence>
<evidence type="ECO:0000256" key="8">
    <source>
        <dbReference type="ARBA" id="ARBA00023180"/>
    </source>
</evidence>
<dbReference type="Pfam" id="PF22666">
    <property type="entry name" value="Glyco_hydro_2_N2"/>
    <property type="match status" value="1"/>
</dbReference>
<dbReference type="PANTHER" id="PTHR43730">
    <property type="entry name" value="BETA-MANNOSIDASE"/>
    <property type="match status" value="1"/>
</dbReference>
<evidence type="ECO:0000259" key="18">
    <source>
        <dbReference type="Pfam" id="PF22666"/>
    </source>
</evidence>
<sequence>MFIVHQPSNMSTVAARFRLDQGWSVRAKDWSPSEWLPVKQMPTQIHMDLLANGKIPDPYVDMNELAVQWVGEKTWIYKLQFTPPTTTHKFTDIVFEGLDTFAKVTLNGKEILSSDNMFVSYRVNINDAMIPDQENLLEIEFDSALTKGRQLVEKHKHEHDFYVRQSEAGRVAVRKAQYNWGWDWGPILMTAGPWKPVYLDQYTAKLDDIWVQHLFGDDLQSCNGFLFANVQGGTGADDTVKFTLTLDNETILEAESKVDNNGTAQAPFELTNPKLWYPFRYGSPVRYSFTATLRRSSAQLDTKTRLVGFRKTELVQEDDSHGKSFYFRINNIDVFAGGSCWIPADNMVSQISPQRYYDWVKLAVEGNQDMIRVWGGGIYEDDAFMDACDELGVLVWHDFQFACASYPTYKSYLDTFTREATQQIQRFRWRPSVVVWAGNNEDYQVQERYKLDYDYANKDPESWLKSSFPARYIYEHLLPELLKEHDPHNLYHPSSPWGDGKPWADLTVGDMHQWNIWHGTMEKYQDAAEMSGRFVSEFGMAAYPHVSTNKAAITDASQLYPGSMMLDFRNKAIGHERRTATYIAENFRFRDGFGEFTHLSQTVQSETMRWAYKTWRRQWNTPGQRKCGGVLVWQLNDCWPTASWAVVDYYLVKKPAYYAIARAMRTVDVGVTRTVFDWCQTTEFVDEFSGLKTGQIDLSEAARKGTFDVWIASSAVDEIEVSLTVRFISIKTGKDVCAPIQRKTIAGANRTTEVLEKEALPASIPDADDYTVPFCVAKHDPFVVHATVTLPDGTVVSDSAWPDPIKYLDFAARNVQFAASADGEHVTISAEKPVKAFVFEETPGMKLSDNGFDIMPGEDVTVRVQGSKVQELLWTHIGAKEASMSI</sequence>
<evidence type="ECO:0000256" key="5">
    <source>
        <dbReference type="ARBA" id="ARBA00012754"/>
    </source>
</evidence>
<dbReference type="InterPro" id="IPR041447">
    <property type="entry name" value="Mannosidase_ig"/>
</dbReference>
<evidence type="ECO:0000256" key="6">
    <source>
        <dbReference type="ARBA" id="ARBA00022525"/>
    </source>
</evidence>
<evidence type="ECO:0000256" key="14">
    <source>
        <dbReference type="ARBA" id="ARBA00041614"/>
    </source>
</evidence>
<dbReference type="GO" id="GO:0000272">
    <property type="term" value="P:polysaccharide catabolic process"/>
    <property type="evidence" value="ECO:0007669"/>
    <property type="project" value="UniProtKB-KW"/>
</dbReference>
<dbReference type="Pfam" id="PF17786">
    <property type="entry name" value="Mannosidase_ig"/>
    <property type="match status" value="1"/>
</dbReference>
<dbReference type="GO" id="GO:0004567">
    <property type="term" value="F:beta-mannosidase activity"/>
    <property type="evidence" value="ECO:0007669"/>
    <property type="project" value="UniProtKB-EC"/>
</dbReference>
<dbReference type="EC" id="3.2.1.25" evidence="5"/>
<comment type="catalytic activity">
    <reaction evidence="1">
        <text>Hydrolysis of terminal, non-reducing beta-D-mannose residues in beta-D-mannosides.</text>
        <dbReference type="EC" id="3.2.1.25"/>
    </reaction>
</comment>
<proteinExistence type="inferred from homology"/>
<reference evidence="19 20" key="1">
    <citation type="journal article" date="2015" name="Genome Announc.">
        <title>Draft Genome Sequence and Gene Annotation of the Entomopathogenic Fungus Verticillium hemipterigenum.</title>
        <authorList>
            <person name="Horn F."/>
            <person name="Habel A."/>
            <person name="Scharf D.H."/>
            <person name="Dworschak J."/>
            <person name="Brakhage A.A."/>
            <person name="Guthke R."/>
            <person name="Hertweck C."/>
            <person name="Linde J."/>
        </authorList>
    </citation>
    <scope>NUCLEOTIDE SEQUENCE [LARGE SCALE GENOMIC DNA]</scope>
</reference>
<dbReference type="STRING" id="1531966.A0A0A1TMF1"/>
<dbReference type="OrthoDB" id="2866996at2759"/>
<dbReference type="SUPFAM" id="SSF49303">
    <property type="entry name" value="beta-Galactosidase/glucuronidase domain"/>
    <property type="match status" value="2"/>
</dbReference>
<evidence type="ECO:0000256" key="2">
    <source>
        <dbReference type="ARBA" id="ARBA00004613"/>
    </source>
</evidence>
<comment type="pathway">
    <text evidence="3">Glycan metabolism; N-glycan degradation.</text>
</comment>
<dbReference type="GO" id="GO:0005576">
    <property type="term" value="C:extracellular region"/>
    <property type="evidence" value="ECO:0007669"/>
    <property type="project" value="UniProtKB-SubCell"/>
</dbReference>
<evidence type="ECO:0000313" key="19">
    <source>
        <dbReference type="EMBL" id="CEJ91477.1"/>
    </source>
</evidence>
<dbReference type="Gene3D" id="2.60.120.260">
    <property type="entry name" value="Galactose-binding domain-like"/>
    <property type="match status" value="1"/>
</dbReference>
<keyword evidence="9" id="KW-0119">Carbohydrate metabolism</keyword>
<name>A0A0A1TMF1_9HYPO</name>
<dbReference type="Proteomes" id="UP000039046">
    <property type="component" value="Unassembled WGS sequence"/>
</dbReference>
<gene>
    <name evidence="19" type="ORF">VHEMI07187</name>
</gene>
<evidence type="ECO:0000256" key="12">
    <source>
        <dbReference type="ARBA" id="ARBA00038429"/>
    </source>
</evidence>
<evidence type="ECO:0000313" key="20">
    <source>
        <dbReference type="Proteomes" id="UP000039046"/>
    </source>
</evidence>
<dbReference type="Gene3D" id="3.20.20.80">
    <property type="entry name" value="Glycosidases"/>
    <property type="match status" value="1"/>
</dbReference>
<dbReference type="InterPro" id="IPR054593">
    <property type="entry name" value="Beta-mannosidase-like_N2"/>
</dbReference>
<feature type="domain" description="Beta-mannosidase Ig-fold" evidence="16">
    <location>
        <begin position="817"/>
        <end position="866"/>
    </location>
</feature>
<dbReference type="InterPro" id="IPR041625">
    <property type="entry name" value="Beta-mannosidase_Ig"/>
</dbReference>
<dbReference type="GO" id="GO:0006516">
    <property type="term" value="P:glycoprotein catabolic process"/>
    <property type="evidence" value="ECO:0007669"/>
    <property type="project" value="TreeGrafter"/>
</dbReference>
<organism evidence="19 20">
    <name type="scientific">[Torrubiella] hemipterigena</name>
    <dbReference type="NCBI Taxonomy" id="1531966"/>
    <lineage>
        <taxon>Eukaryota</taxon>
        <taxon>Fungi</taxon>
        <taxon>Dikarya</taxon>
        <taxon>Ascomycota</taxon>
        <taxon>Pezizomycotina</taxon>
        <taxon>Sordariomycetes</taxon>
        <taxon>Hypocreomycetidae</taxon>
        <taxon>Hypocreales</taxon>
        <taxon>Clavicipitaceae</taxon>
        <taxon>Clavicipitaceae incertae sedis</taxon>
        <taxon>'Torrubiella' clade</taxon>
    </lineage>
</organism>
<evidence type="ECO:0000256" key="11">
    <source>
        <dbReference type="ARBA" id="ARBA00023326"/>
    </source>
</evidence>
<dbReference type="Pfam" id="PF00703">
    <property type="entry name" value="Glyco_hydro_2"/>
    <property type="match status" value="1"/>
</dbReference>
<dbReference type="InterPro" id="IPR008979">
    <property type="entry name" value="Galactose-bd-like_sf"/>
</dbReference>
<evidence type="ECO:0000256" key="9">
    <source>
        <dbReference type="ARBA" id="ARBA00023277"/>
    </source>
</evidence>
<keyword evidence="6" id="KW-0964">Secreted</keyword>
<dbReference type="EMBL" id="CDHN01000003">
    <property type="protein sequence ID" value="CEJ91477.1"/>
    <property type="molecule type" value="Genomic_DNA"/>
</dbReference>
<evidence type="ECO:0000259" key="16">
    <source>
        <dbReference type="Pfam" id="PF17753"/>
    </source>
</evidence>
<keyword evidence="11" id="KW-0624">Polysaccharide degradation</keyword>
<dbReference type="SUPFAM" id="SSF51445">
    <property type="entry name" value="(Trans)glycosidases"/>
    <property type="match status" value="1"/>
</dbReference>
<comment type="similarity">
    <text evidence="12">Belongs to the glycosyl hydrolase 2 family. Beta-mannosidase B subfamily.</text>
</comment>
<evidence type="ECO:0000259" key="15">
    <source>
        <dbReference type="Pfam" id="PF00703"/>
    </source>
</evidence>
<feature type="domain" description="Mannosidase Ig/CBM-like" evidence="17">
    <location>
        <begin position="705"/>
        <end position="807"/>
    </location>
</feature>
<evidence type="ECO:0000256" key="4">
    <source>
        <dbReference type="ARBA" id="ARBA00011738"/>
    </source>
</evidence>
<dbReference type="Gene3D" id="2.60.40.10">
    <property type="entry name" value="Immunoglobulins"/>
    <property type="match status" value="2"/>
</dbReference>
<evidence type="ECO:0000256" key="10">
    <source>
        <dbReference type="ARBA" id="ARBA00023295"/>
    </source>
</evidence>
<dbReference type="FunFam" id="3.20.20.80:FF:000050">
    <property type="entry name" value="Beta-mannosidase B"/>
    <property type="match status" value="1"/>
</dbReference>
<dbReference type="InterPro" id="IPR036156">
    <property type="entry name" value="Beta-gal/glucu_dom_sf"/>
</dbReference>
<dbReference type="InterPro" id="IPR006102">
    <property type="entry name" value="Ig-like_GH2"/>
</dbReference>
<feature type="domain" description="Beta-mannosidase-like galactose-binding" evidence="18">
    <location>
        <begin position="23"/>
        <end position="195"/>
    </location>
</feature>
<dbReference type="InterPro" id="IPR050887">
    <property type="entry name" value="Beta-mannosidase_GH2"/>
</dbReference>
<evidence type="ECO:0000256" key="3">
    <source>
        <dbReference type="ARBA" id="ARBA00004740"/>
    </source>
</evidence>
<dbReference type="PANTHER" id="PTHR43730:SF1">
    <property type="entry name" value="BETA-MANNOSIDASE"/>
    <property type="match status" value="1"/>
</dbReference>
<evidence type="ECO:0000256" key="1">
    <source>
        <dbReference type="ARBA" id="ARBA00000829"/>
    </source>
</evidence>
<keyword evidence="10" id="KW-0326">Glycosidase</keyword>
<feature type="domain" description="Glycoside hydrolase family 2 immunoglobulin-like beta-sandwich" evidence="15">
    <location>
        <begin position="207"/>
        <end position="310"/>
    </location>
</feature>
<dbReference type="AlphaFoldDB" id="A0A0A1TMF1"/>
<dbReference type="FunFam" id="2.60.120.260:FF:000118">
    <property type="entry name" value="Beta-mannosidase B"/>
    <property type="match status" value="1"/>
</dbReference>
<protein>
    <recommendedName>
        <fullName evidence="13">Beta-mannosidase B</fullName>
        <ecNumber evidence="5">3.2.1.25</ecNumber>
    </recommendedName>
    <alternativeName>
        <fullName evidence="14">Mannanase B</fullName>
    </alternativeName>
</protein>
<dbReference type="UniPathway" id="UPA00280"/>
<keyword evidence="7" id="KW-0378">Hydrolase</keyword>